<accession>A0A8T3VM36</accession>
<proteinExistence type="predicted"/>
<name>A0A8T3VM36_9EURY</name>
<protein>
    <submittedName>
        <fullName evidence="1">Uncharacterized protein</fullName>
    </submittedName>
</protein>
<evidence type="ECO:0000313" key="2">
    <source>
        <dbReference type="Proteomes" id="UP000713479"/>
    </source>
</evidence>
<gene>
    <name evidence="1" type="ORF">E7Z74_06910</name>
</gene>
<organism evidence="1 2">
    <name type="scientific">Methanobrevibacter millerae</name>
    <dbReference type="NCBI Taxonomy" id="230361"/>
    <lineage>
        <taxon>Archaea</taxon>
        <taxon>Methanobacteriati</taxon>
        <taxon>Methanobacteriota</taxon>
        <taxon>Methanomada group</taxon>
        <taxon>Methanobacteria</taxon>
        <taxon>Methanobacteriales</taxon>
        <taxon>Methanobacteriaceae</taxon>
        <taxon>Methanobrevibacter</taxon>
    </lineage>
</organism>
<evidence type="ECO:0000313" key="1">
    <source>
        <dbReference type="EMBL" id="MBE6510980.1"/>
    </source>
</evidence>
<sequence>MQEELGFEDFKDFEHKVESSLNFKIMVQKLVFLAEYFGWNNSYSYDLYIHGPYSSNLADDYYSNNLFNYSPLKIQDFDSKSMKQFIKDKSLDYLESASTILFYKKLNENISLDFAIKKLAEIKPHISSKIVEESFHDVEGFKLTNKSLYNIIQVNALNDFKNNLKGKIIKNIKLFENFEINYNRVFILGSLDYLRIVLREEELNNFMKNDLFNL</sequence>
<dbReference type="AlphaFoldDB" id="A0A8T3VM36"/>
<comment type="caution">
    <text evidence="1">The sequence shown here is derived from an EMBL/GenBank/DDBJ whole genome shotgun (WGS) entry which is preliminary data.</text>
</comment>
<reference evidence="1" key="1">
    <citation type="submission" date="2019-04" db="EMBL/GenBank/DDBJ databases">
        <title>Evolution of Biomass-Degrading Anaerobic Consortia Revealed by Metagenomics.</title>
        <authorList>
            <person name="Peng X."/>
        </authorList>
    </citation>
    <scope>NUCLEOTIDE SEQUENCE</scope>
    <source>
        <strain evidence="1">SIG13</strain>
    </source>
</reference>
<dbReference type="EMBL" id="SUTF01000007">
    <property type="protein sequence ID" value="MBE6510980.1"/>
    <property type="molecule type" value="Genomic_DNA"/>
</dbReference>
<dbReference type="Proteomes" id="UP000713479">
    <property type="component" value="Unassembled WGS sequence"/>
</dbReference>